<dbReference type="Pfam" id="PF21106">
    <property type="entry name" value="YtxK_like"/>
    <property type="match status" value="1"/>
</dbReference>
<sequence>MFPEKIEKAFGLMEQSIQLLKESLDTSFLDAYAENGENIIDNFQVRVVDGVPDEQTAQKLKTIYQQLQAIELEPEEIRRLSQLVLLKGNKVESLQANHQLTPDSIGFLFVYLIEQLYSSKQPLKIVDIASGMGNLLLTIILNLQSAKYAVQGFGVDIDDTLLAVSATNNEWTKAPIQLFHQDGLQDLLVDPVDVAVSDLPIGYYPNDEKAKSFDSAAESGHTYAHHLLMEQAMKFVKPDGYGLFLIPTNILETEQSSFFKNWLQKNVYLQGMIQLPDELFKSEQSRKSILFVQNKGENSEQVKEVLVAKLGSLKDPAKVTQFFQQFEAWKSSNLK</sequence>
<dbReference type="STRING" id="1834181.A5880_000539"/>
<organism evidence="4">
    <name type="scientific">Candidatus Enterococcus mansonii</name>
    <dbReference type="NCBI Taxonomy" id="1834181"/>
    <lineage>
        <taxon>Bacteria</taxon>
        <taxon>Bacillati</taxon>
        <taxon>Bacillota</taxon>
        <taxon>Bacilli</taxon>
        <taxon>Lactobacillales</taxon>
        <taxon>Enterococcaceae</taxon>
        <taxon>Enterococcus</taxon>
    </lineage>
</organism>
<accession>A0A242CI04</accession>
<reference evidence="3 5" key="2">
    <citation type="submission" date="2018-07" db="EMBL/GenBank/DDBJ databases">
        <title>The Genome Sequence of Enterococcus sp. DIV0659b.</title>
        <authorList>
            <consortium name="The Broad Institute Genomics Platform"/>
            <consortium name="The Broad Institute Genomic Center for Infectious Diseases"/>
            <person name="Earl A."/>
            <person name="Manson A."/>
            <person name="Schwartman J."/>
            <person name="Gilmore M."/>
            <person name="Abouelleil A."/>
            <person name="Cao P."/>
            <person name="Chapman S."/>
            <person name="Cusick C."/>
            <person name="Shea T."/>
            <person name="Young S."/>
            <person name="Neafsey D."/>
            <person name="Nusbaum C."/>
            <person name="Birren B."/>
        </authorList>
    </citation>
    <scope>NUCLEOTIDE SEQUENCE [LARGE SCALE GENOMIC DNA]</scope>
    <source>
        <strain evidence="3 5">4G2_DIV0659</strain>
    </source>
</reference>
<gene>
    <name evidence="4" type="ORF">A5880_000539</name>
    <name evidence="3" type="ORF">A5880_002642</name>
</gene>
<dbReference type="PANTHER" id="PTHR41313">
    <property type="entry name" value="ADENINE-SPECIFIC METHYLTRANSFERASE"/>
    <property type="match status" value="1"/>
</dbReference>
<dbReference type="InterPro" id="IPR029063">
    <property type="entry name" value="SAM-dependent_MTases_sf"/>
</dbReference>
<dbReference type="InterPro" id="IPR048375">
    <property type="entry name" value="YtxK-like_N"/>
</dbReference>
<evidence type="ECO:0000313" key="5">
    <source>
        <dbReference type="Proteomes" id="UP000195139"/>
    </source>
</evidence>
<evidence type="ECO:0000313" key="3">
    <source>
        <dbReference type="EMBL" id="MEI5995052.1"/>
    </source>
</evidence>
<keyword evidence="4" id="KW-0489">Methyltransferase</keyword>
<dbReference type="GO" id="GO:0003677">
    <property type="term" value="F:DNA binding"/>
    <property type="evidence" value="ECO:0007669"/>
    <property type="project" value="InterPro"/>
</dbReference>
<dbReference type="Gene3D" id="1.10.150.470">
    <property type="match status" value="1"/>
</dbReference>
<proteinExistence type="predicted"/>
<dbReference type="Pfam" id="PF02384">
    <property type="entry name" value="N6_Mtase"/>
    <property type="match status" value="1"/>
</dbReference>
<reference evidence="4" key="1">
    <citation type="submission" date="2017-05" db="EMBL/GenBank/DDBJ databases">
        <title>The Genome Sequence of Enterococcus sp. 4G2_DIV0659.</title>
        <authorList>
            <consortium name="The Broad Institute Genomics Platform"/>
            <consortium name="The Broad Institute Genomic Center for Infectious Diseases"/>
            <person name="Earl A."/>
            <person name="Manson A."/>
            <person name="Schwartman J."/>
            <person name="Gilmore M."/>
            <person name="Abouelleil A."/>
            <person name="Cao P."/>
            <person name="Chapman S."/>
            <person name="Cusick C."/>
            <person name="Shea T."/>
            <person name="Young S."/>
            <person name="Neafsey D."/>
            <person name="Nusbaum C."/>
            <person name="Birren B."/>
        </authorList>
    </citation>
    <scope>NUCLEOTIDE SEQUENCE [LARGE SCALE GENOMIC DNA]</scope>
    <source>
        <strain evidence="4">4G2_DIV0659</strain>
    </source>
</reference>
<evidence type="ECO:0000259" key="1">
    <source>
        <dbReference type="Pfam" id="PF02384"/>
    </source>
</evidence>
<name>A0A242CI04_9ENTE</name>
<dbReference type="InterPro" id="IPR052933">
    <property type="entry name" value="DNA_Protect_Modify"/>
</dbReference>
<dbReference type="OrthoDB" id="9788159at2"/>
<dbReference type="GO" id="GO:0008170">
    <property type="term" value="F:N-methyltransferase activity"/>
    <property type="evidence" value="ECO:0007669"/>
    <property type="project" value="InterPro"/>
</dbReference>
<feature type="domain" description="YtxK-like N-terminal helical" evidence="2">
    <location>
        <begin position="7"/>
        <end position="88"/>
    </location>
</feature>
<dbReference type="InterPro" id="IPR016843">
    <property type="entry name" value="S-AdoMet-dep_Ade-MeTrfase_prd"/>
</dbReference>
<dbReference type="RefSeq" id="WP_086329473.1">
    <property type="nucleotide sequence ID" value="NZ_NGLE02000001.1"/>
</dbReference>
<evidence type="ECO:0000313" key="4">
    <source>
        <dbReference type="EMBL" id="OTO09856.1"/>
    </source>
</evidence>
<keyword evidence="4" id="KW-0808">Transferase</keyword>
<dbReference type="PIRSF" id="PIRSF026567">
    <property type="entry name" value="Adenine_mtase_bact_prd"/>
    <property type="match status" value="1"/>
</dbReference>
<dbReference type="EMBL" id="NGLE02000001">
    <property type="protein sequence ID" value="MEI5995052.1"/>
    <property type="molecule type" value="Genomic_DNA"/>
</dbReference>
<dbReference type="AlphaFoldDB" id="A0A242CI04"/>
<feature type="domain" description="DNA methylase adenine-specific" evidence="1">
    <location>
        <begin position="100"/>
        <end position="308"/>
    </location>
</feature>
<dbReference type="EMBL" id="NGLE01000001">
    <property type="protein sequence ID" value="OTO09856.1"/>
    <property type="molecule type" value="Genomic_DNA"/>
</dbReference>
<evidence type="ECO:0000259" key="2">
    <source>
        <dbReference type="Pfam" id="PF21106"/>
    </source>
</evidence>
<dbReference type="Gene3D" id="3.40.50.150">
    <property type="entry name" value="Vaccinia Virus protein VP39"/>
    <property type="match status" value="1"/>
</dbReference>
<dbReference type="PANTHER" id="PTHR41313:SF1">
    <property type="entry name" value="DNA METHYLASE ADENINE-SPECIFIC DOMAIN-CONTAINING PROTEIN"/>
    <property type="match status" value="1"/>
</dbReference>
<dbReference type="SUPFAM" id="SSF53335">
    <property type="entry name" value="S-adenosyl-L-methionine-dependent methyltransferases"/>
    <property type="match status" value="1"/>
</dbReference>
<dbReference type="GO" id="GO:0032259">
    <property type="term" value="P:methylation"/>
    <property type="evidence" value="ECO:0007669"/>
    <property type="project" value="UniProtKB-KW"/>
</dbReference>
<comment type="caution">
    <text evidence="4">The sequence shown here is derived from an EMBL/GenBank/DDBJ whole genome shotgun (WGS) entry which is preliminary data.</text>
</comment>
<dbReference type="InterPro" id="IPR003356">
    <property type="entry name" value="DNA_methylase_A-5"/>
</dbReference>
<keyword evidence="5" id="KW-1185">Reference proteome</keyword>
<protein>
    <submittedName>
        <fullName evidence="4">N-6 DNA methylase</fullName>
    </submittedName>
</protein>
<dbReference type="Proteomes" id="UP000195139">
    <property type="component" value="Unassembled WGS sequence"/>
</dbReference>